<dbReference type="Proteomes" id="UP000032900">
    <property type="component" value="Unassembled WGS sequence"/>
</dbReference>
<protein>
    <recommendedName>
        <fullName evidence="3">Bacterial surface antigen (D15) domain-containing protein</fullName>
    </recommendedName>
</protein>
<sequence length="293" mass="33370">MGLSTRRYVREKYLFNFGLTEYVATGRIIALTSGYREKNEMGMFYYGAQFSTGKYRPWGYFSYNLELGSFMHEGQAEEGVLRVGLDYFTELVEWGPWKLRQFVKPGLTIGFNRYGYNRLTLSDDYGMDVFDSPIIEGNSRLLLTTQTQTYAPWDFIGFHFGPYLNLSLGVIGDAGHGLQSGRLYSKIGLGVLIKNDNLAMNTFQLSLAYYPVIPGLDNNQLKFNRFKVLILACLILKLGSRGRWGVGRGRVRRVDGVDWVGWVKRRERERGVGRVDWVGRVDGVERVGRVGGV</sequence>
<accession>A0A0E9M262</accession>
<keyword evidence="2" id="KW-1185">Reference proteome</keyword>
<evidence type="ECO:0008006" key="3">
    <source>
        <dbReference type="Google" id="ProtNLM"/>
    </source>
</evidence>
<comment type="caution">
    <text evidence="1">The sequence shown here is derived from an EMBL/GenBank/DDBJ whole genome shotgun (WGS) entry which is preliminary data.</text>
</comment>
<dbReference type="AlphaFoldDB" id="A0A0E9M262"/>
<dbReference type="OrthoDB" id="1110633at2"/>
<dbReference type="EMBL" id="BAZW01000049">
    <property type="protein sequence ID" value="GAO31461.1"/>
    <property type="molecule type" value="Genomic_DNA"/>
</dbReference>
<reference evidence="1 2" key="1">
    <citation type="journal article" date="2015" name="Microbes Environ.">
        <title>Distribution and evolution of nitrogen fixation genes in the phylum bacteroidetes.</title>
        <authorList>
            <person name="Inoue J."/>
            <person name="Oshima K."/>
            <person name="Suda W."/>
            <person name="Sakamoto M."/>
            <person name="Iino T."/>
            <person name="Noda S."/>
            <person name="Hongoh Y."/>
            <person name="Hattori M."/>
            <person name="Ohkuma M."/>
        </authorList>
    </citation>
    <scope>NUCLEOTIDE SEQUENCE [LARGE SCALE GENOMIC DNA]</scope>
    <source>
        <strain evidence="1">JCM 15548</strain>
    </source>
</reference>
<name>A0A0E9M262_9BACT</name>
<dbReference type="STRING" id="1236989.JCM15548_13825"/>
<gene>
    <name evidence="1" type="ORF">JCM15548_13825</name>
</gene>
<evidence type="ECO:0000313" key="2">
    <source>
        <dbReference type="Proteomes" id="UP000032900"/>
    </source>
</evidence>
<dbReference type="RefSeq" id="WP_062127599.1">
    <property type="nucleotide sequence ID" value="NZ_BAZW01000049.1"/>
</dbReference>
<organism evidence="1 2">
    <name type="scientific">Geofilum rubicundum JCM 15548</name>
    <dbReference type="NCBI Taxonomy" id="1236989"/>
    <lineage>
        <taxon>Bacteria</taxon>
        <taxon>Pseudomonadati</taxon>
        <taxon>Bacteroidota</taxon>
        <taxon>Bacteroidia</taxon>
        <taxon>Marinilabiliales</taxon>
        <taxon>Marinilabiliaceae</taxon>
        <taxon>Geofilum</taxon>
    </lineage>
</organism>
<proteinExistence type="predicted"/>
<evidence type="ECO:0000313" key="1">
    <source>
        <dbReference type="EMBL" id="GAO31461.1"/>
    </source>
</evidence>